<feature type="domain" description="Peptidase C1A papain C-terminal" evidence="7">
    <location>
        <begin position="111"/>
        <end position="325"/>
    </location>
</feature>
<dbReference type="PANTHER" id="PTHR12411">
    <property type="entry name" value="CYSTEINE PROTEASE FAMILY C1-RELATED"/>
    <property type="match status" value="1"/>
</dbReference>
<evidence type="ECO:0000256" key="4">
    <source>
        <dbReference type="ARBA" id="ARBA00022807"/>
    </source>
</evidence>
<dbReference type="EMBL" id="BTSX01000001">
    <property type="protein sequence ID" value="GMS80613.1"/>
    <property type="molecule type" value="Genomic_DNA"/>
</dbReference>
<dbReference type="GO" id="GO:0008234">
    <property type="term" value="F:cysteine-type peptidase activity"/>
    <property type="evidence" value="ECO:0007669"/>
    <property type="project" value="UniProtKB-KW"/>
</dbReference>
<keyword evidence="4" id="KW-0788">Thiol protease</keyword>
<accession>A0AAV5SC78</accession>
<evidence type="ECO:0000259" key="8">
    <source>
        <dbReference type="SMART" id="SM00848"/>
    </source>
</evidence>
<dbReference type="InterPro" id="IPR038765">
    <property type="entry name" value="Papain-like_cys_pep_sf"/>
</dbReference>
<evidence type="ECO:0000259" key="7">
    <source>
        <dbReference type="SMART" id="SM00645"/>
    </source>
</evidence>
<gene>
    <name evidence="9" type="ORF">PENTCL1PPCAC_2788</name>
</gene>
<dbReference type="PROSITE" id="PS00639">
    <property type="entry name" value="THIOL_PROTEASE_HIS"/>
    <property type="match status" value="1"/>
</dbReference>
<dbReference type="PROSITE" id="PS00139">
    <property type="entry name" value="THIOL_PROTEASE_CYS"/>
    <property type="match status" value="1"/>
</dbReference>
<dbReference type="SMART" id="SM00645">
    <property type="entry name" value="Pept_C1"/>
    <property type="match status" value="1"/>
</dbReference>
<evidence type="ECO:0000256" key="5">
    <source>
        <dbReference type="ARBA" id="ARBA00023145"/>
    </source>
</evidence>
<evidence type="ECO:0000313" key="10">
    <source>
        <dbReference type="Proteomes" id="UP001432027"/>
    </source>
</evidence>
<dbReference type="GO" id="GO:0006508">
    <property type="term" value="P:proteolysis"/>
    <property type="evidence" value="ECO:0007669"/>
    <property type="project" value="UniProtKB-KW"/>
</dbReference>
<dbReference type="CDD" id="cd02248">
    <property type="entry name" value="Peptidase_C1A"/>
    <property type="match status" value="1"/>
</dbReference>
<dbReference type="PROSITE" id="PS00640">
    <property type="entry name" value="THIOL_PROTEASE_ASN"/>
    <property type="match status" value="1"/>
</dbReference>
<dbReference type="InterPro" id="IPR000169">
    <property type="entry name" value="Pept_cys_AS"/>
</dbReference>
<sequence length="326" mass="35657">LLLSLVVINAARSHSSKVYDDNCDEESFKQFQKEHGKNSTEKDFERRQRLCEIIEENKQHNQGNASFSRKINEMGDMSTAEYKKRLGFIPMPSSSRKKRQIFFSSSSSSDLPDIVDWREKGIVTAVKNQGRCGACWAFSTTGAIEGQLAKSGETLTSLSEQNLVDCSVQNLGCDGGNTALAMNYVKSNGGVDKEASYPYKARQGTCRFSSSSVGGEDKGYVGLQRGNEDALKEAVATIGPISVAIDASHNSFAYYSSGVYYEPSCSSSALDHAILVVGYGTDPEYGAYWLIKNSWGTSWGEKGYGRMARNRNNNCGIATDAVHPKV</sequence>
<dbReference type="InterPro" id="IPR000668">
    <property type="entry name" value="Peptidase_C1A_C"/>
</dbReference>
<feature type="domain" description="Cathepsin propeptide inhibitor" evidence="8">
    <location>
        <begin position="28"/>
        <end position="82"/>
    </location>
</feature>
<organism evidence="9 10">
    <name type="scientific">Pristionchus entomophagus</name>
    <dbReference type="NCBI Taxonomy" id="358040"/>
    <lineage>
        <taxon>Eukaryota</taxon>
        <taxon>Metazoa</taxon>
        <taxon>Ecdysozoa</taxon>
        <taxon>Nematoda</taxon>
        <taxon>Chromadorea</taxon>
        <taxon>Rhabditida</taxon>
        <taxon>Rhabditina</taxon>
        <taxon>Diplogasteromorpha</taxon>
        <taxon>Diplogasteroidea</taxon>
        <taxon>Neodiplogasteridae</taxon>
        <taxon>Pristionchus</taxon>
    </lineage>
</organism>
<keyword evidence="5" id="KW-0865">Zymogen</keyword>
<proteinExistence type="inferred from homology"/>
<evidence type="ECO:0008006" key="11">
    <source>
        <dbReference type="Google" id="ProtNLM"/>
    </source>
</evidence>
<feature type="non-terminal residue" evidence="9">
    <location>
        <position position="1"/>
    </location>
</feature>
<evidence type="ECO:0000256" key="6">
    <source>
        <dbReference type="ARBA" id="ARBA00023157"/>
    </source>
</evidence>
<comment type="caution">
    <text evidence="9">The sequence shown here is derived from an EMBL/GenBank/DDBJ whole genome shotgun (WGS) entry which is preliminary data.</text>
</comment>
<evidence type="ECO:0000256" key="1">
    <source>
        <dbReference type="ARBA" id="ARBA00008455"/>
    </source>
</evidence>
<dbReference type="FunFam" id="3.90.70.10:FF:000242">
    <property type="entry name" value="Peptidase"/>
    <property type="match status" value="1"/>
</dbReference>
<keyword evidence="6" id="KW-1015">Disulfide bond</keyword>
<protein>
    <recommendedName>
        <fullName evidence="11">Peptidase</fullName>
    </recommendedName>
</protein>
<dbReference type="SUPFAM" id="SSF54001">
    <property type="entry name" value="Cysteine proteinases"/>
    <property type="match status" value="1"/>
</dbReference>
<comment type="similarity">
    <text evidence="1">Belongs to the peptidase C1 family.</text>
</comment>
<evidence type="ECO:0000256" key="2">
    <source>
        <dbReference type="ARBA" id="ARBA00022670"/>
    </source>
</evidence>
<dbReference type="AlphaFoldDB" id="A0AAV5SC78"/>
<dbReference type="InterPro" id="IPR025660">
    <property type="entry name" value="Pept_his_AS"/>
</dbReference>
<keyword evidence="2" id="KW-0645">Protease</keyword>
<dbReference type="Proteomes" id="UP001432027">
    <property type="component" value="Unassembled WGS sequence"/>
</dbReference>
<dbReference type="InterPro" id="IPR039417">
    <property type="entry name" value="Peptidase_C1A_papain-like"/>
</dbReference>
<evidence type="ECO:0000256" key="3">
    <source>
        <dbReference type="ARBA" id="ARBA00022801"/>
    </source>
</evidence>
<evidence type="ECO:0000313" key="9">
    <source>
        <dbReference type="EMBL" id="GMS80613.1"/>
    </source>
</evidence>
<dbReference type="Gene3D" id="3.90.70.10">
    <property type="entry name" value="Cysteine proteinases"/>
    <property type="match status" value="1"/>
</dbReference>
<dbReference type="InterPro" id="IPR013201">
    <property type="entry name" value="Prot_inhib_I29"/>
</dbReference>
<dbReference type="InterPro" id="IPR025661">
    <property type="entry name" value="Pept_asp_AS"/>
</dbReference>
<keyword evidence="10" id="KW-1185">Reference proteome</keyword>
<name>A0AAV5SC78_9BILA</name>
<dbReference type="Pfam" id="PF00112">
    <property type="entry name" value="Peptidase_C1"/>
    <property type="match status" value="1"/>
</dbReference>
<dbReference type="SMART" id="SM00848">
    <property type="entry name" value="Inhibitor_I29"/>
    <property type="match status" value="1"/>
</dbReference>
<dbReference type="PRINTS" id="PR00705">
    <property type="entry name" value="PAPAIN"/>
</dbReference>
<keyword evidence="3" id="KW-0378">Hydrolase</keyword>
<reference evidence="9" key="1">
    <citation type="submission" date="2023-10" db="EMBL/GenBank/DDBJ databases">
        <title>Genome assembly of Pristionchus species.</title>
        <authorList>
            <person name="Yoshida K."/>
            <person name="Sommer R.J."/>
        </authorList>
    </citation>
    <scope>NUCLEOTIDE SEQUENCE</scope>
    <source>
        <strain evidence="9">RS0144</strain>
    </source>
</reference>
<dbReference type="InterPro" id="IPR013128">
    <property type="entry name" value="Peptidase_C1A"/>
</dbReference>